<accession>A0A6J4UDU7</accession>
<dbReference type="SMART" id="SM00471">
    <property type="entry name" value="HDc"/>
    <property type="match status" value="1"/>
</dbReference>
<reference evidence="3" key="1">
    <citation type="submission" date="2020-02" db="EMBL/GenBank/DDBJ databases">
        <authorList>
            <person name="Meier V. D."/>
        </authorList>
    </citation>
    <scope>NUCLEOTIDE SEQUENCE</scope>
    <source>
        <strain evidence="3">AVDCRST_MAG73</strain>
    </source>
</reference>
<feature type="region of interest" description="Disordered" evidence="1">
    <location>
        <begin position="189"/>
        <end position="214"/>
    </location>
</feature>
<feature type="domain" description="HD/PDEase" evidence="2">
    <location>
        <begin position="23"/>
        <end position="146"/>
    </location>
</feature>
<dbReference type="SUPFAM" id="SSF109604">
    <property type="entry name" value="HD-domain/PDEase-like"/>
    <property type="match status" value="1"/>
</dbReference>
<organism evidence="3">
    <name type="scientific">uncultured Thermomicrobiales bacterium</name>
    <dbReference type="NCBI Taxonomy" id="1645740"/>
    <lineage>
        <taxon>Bacteria</taxon>
        <taxon>Pseudomonadati</taxon>
        <taxon>Thermomicrobiota</taxon>
        <taxon>Thermomicrobia</taxon>
        <taxon>Thermomicrobiales</taxon>
        <taxon>environmental samples</taxon>
    </lineage>
</organism>
<protein>
    <recommendedName>
        <fullName evidence="2">HD/PDEase domain-containing protein</fullName>
    </recommendedName>
</protein>
<dbReference type="CDD" id="cd00077">
    <property type="entry name" value="HDc"/>
    <property type="match status" value="1"/>
</dbReference>
<evidence type="ECO:0000256" key="1">
    <source>
        <dbReference type="SAM" id="MobiDB-lite"/>
    </source>
</evidence>
<dbReference type="AlphaFoldDB" id="A0A6J4UDU7"/>
<evidence type="ECO:0000313" key="3">
    <source>
        <dbReference type="EMBL" id="CAA9547835.1"/>
    </source>
</evidence>
<feature type="compositionally biased region" description="Low complexity" evidence="1">
    <location>
        <begin position="192"/>
        <end position="201"/>
    </location>
</feature>
<dbReference type="Pfam" id="PF01966">
    <property type="entry name" value="HD"/>
    <property type="match status" value="1"/>
</dbReference>
<dbReference type="InterPro" id="IPR003607">
    <property type="entry name" value="HD/PDEase_dom"/>
</dbReference>
<name>A0A6J4UDU7_9BACT</name>
<dbReference type="EMBL" id="CADCWE010000173">
    <property type="protein sequence ID" value="CAA9547835.1"/>
    <property type="molecule type" value="Genomic_DNA"/>
</dbReference>
<dbReference type="Gene3D" id="1.10.3210.10">
    <property type="entry name" value="Hypothetical protein af1432"/>
    <property type="match status" value="1"/>
</dbReference>
<proteinExistence type="predicted"/>
<gene>
    <name evidence="3" type="ORF">AVDCRST_MAG73-2587</name>
</gene>
<evidence type="ECO:0000259" key="2">
    <source>
        <dbReference type="SMART" id="SM00471"/>
    </source>
</evidence>
<dbReference type="InterPro" id="IPR006674">
    <property type="entry name" value="HD_domain"/>
</dbReference>
<sequence>MSGPLDRLRPHLPDEVWFRFNPRGIHGAPHTTRVLIWAATLAERVAPVPGAIRRDELLWAAAVHDVGRLDDGVDRGHGERSAAWVRAALADARPATRAVDLGFVAELCAWHEVPDHKIGRMSLELLVLKDADGLDRCRISDLDPERLRLQQARRLVAAAERLERATNGYGMVTAEAVLAAAEGNGDGVVLDPAAAPSPHHGPSGHRGDQTAQLR</sequence>